<dbReference type="Proteomes" id="UP000828048">
    <property type="component" value="Chromosome 2"/>
</dbReference>
<proteinExistence type="predicted"/>
<organism evidence="1 2">
    <name type="scientific">Vaccinium darrowii</name>
    <dbReference type="NCBI Taxonomy" id="229202"/>
    <lineage>
        <taxon>Eukaryota</taxon>
        <taxon>Viridiplantae</taxon>
        <taxon>Streptophyta</taxon>
        <taxon>Embryophyta</taxon>
        <taxon>Tracheophyta</taxon>
        <taxon>Spermatophyta</taxon>
        <taxon>Magnoliopsida</taxon>
        <taxon>eudicotyledons</taxon>
        <taxon>Gunneridae</taxon>
        <taxon>Pentapetalae</taxon>
        <taxon>asterids</taxon>
        <taxon>Ericales</taxon>
        <taxon>Ericaceae</taxon>
        <taxon>Vaccinioideae</taxon>
        <taxon>Vaccinieae</taxon>
        <taxon>Vaccinium</taxon>
    </lineage>
</organism>
<dbReference type="EMBL" id="CM037152">
    <property type="protein sequence ID" value="KAH7833909.1"/>
    <property type="molecule type" value="Genomic_DNA"/>
</dbReference>
<evidence type="ECO:0000313" key="2">
    <source>
        <dbReference type="Proteomes" id="UP000828048"/>
    </source>
</evidence>
<sequence length="207" mass="23984">MILLPLPIAHDITTSSLCPQMICAKKLIRVARKWQKMATIGRKRIPFPRTKGNMDRSIFSSWSVTDRGHFVVYSTDQIRFVIPLVCLQYTIFRELFRISEEEFGLPRDGPIMLPCGAVFVDYIMSLMTRGLAQDVEQSLLFSINSSCCSLPFVYRQEMGQEVVACGWLVRIVLWWILYMKTQQVMLNVIVLQRLVDFLAFPVKHLFL</sequence>
<accession>A0ACB7WZY8</accession>
<name>A0ACB7WZY8_9ERIC</name>
<reference evidence="1 2" key="1">
    <citation type="journal article" date="2021" name="Hortic Res">
        <title>High-quality reference genome and annotation aids understanding of berry development for evergreen blueberry (Vaccinium darrowii).</title>
        <authorList>
            <person name="Yu J."/>
            <person name="Hulse-Kemp A.M."/>
            <person name="Babiker E."/>
            <person name="Staton M."/>
        </authorList>
    </citation>
    <scope>NUCLEOTIDE SEQUENCE [LARGE SCALE GENOMIC DNA]</scope>
    <source>
        <strain evidence="2">cv. NJ 8807/NJ 8810</strain>
        <tissue evidence="1">Young leaf</tissue>
    </source>
</reference>
<evidence type="ECO:0000313" key="1">
    <source>
        <dbReference type="EMBL" id="KAH7833909.1"/>
    </source>
</evidence>
<comment type="caution">
    <text evidence="1">The sequence shown here is derived from an EMBL/GenBank/DDBJ whole genome shotgun (WGS) entry which is preliminary data.</text>
</comment>
<keyword evidence="2" id="KW-1185">Reference proteome</keyword>
<gene>
    <name evidence="1" type="ORF">Vadar_010963</name>
</gene>
<protein>
    <submittedName>
        <fullName evidence="1">Uncharacterized protein</fullName>
    </submittedName>
</protein>